<dbReference type="EMBL" id="ML143405">
    <property type="protein sequence ID" value="TBU30509.1"/>
    <property type="molecule type" value="Genomic_DNA"/>
</dbReference>
<dbReference type="AlphaFoldDB" id="A0A4Q9MRU2"/>
<feature type="compositionally biased region" description="Low complexity" evidence="1">
    <location>
        <begin position="80"/>
        <end position="93"/>
    </location>
</feature>
<organism evidence="2">
    <name type="scientific">Dichomitus squalens</name>
    <dbReference type="NCBI Taxonomy" id="114155"/>
    <lineage>
        <taxon>Eukaryota</taxon>
        <taxon>Fungi</taxon>
        <taxon>Dikarya</taxon>
        <taxon>Basidiomycota</taxon>
        <taxon>Agaricomycotina</taxon>
        <taxon>Agaricomycetes</taxon>
        <taxon>Polyporales</taxon>
        <taxon>Polyporaceae</taxon>
        <taxon>Dichomitus</taxon>
    </lineage>
</organism>
<evidence type="ECO:0000313" key="2">
    <source>
        <dbReference type="EMBL" id="TBU30509.1"/>
    </source>
</evidence>
<accession>A0A4Q9MRU2</accession>
<name>A0A4Q9MRU2_9APHY</name>
<proteinExistence type="predicted"/>
<dbReference type="Proteomes" id="UP000292957">
    <property type="component" value="Unassembled WGS sequence"/>
</dbReference>
<feature type="region of interest" description="Disordered" evidence="1">
    <location>
        <begin position="263"/>
        <end position="303"/>
    </location>
</feature>
<feature type="region of interest" description="Disordered" evidence="1">
    <location>
        <begin position="1"/>
        <end position="128"/>
    </location>
</feature>
<evidence type="ECO:0000256" key="1">
    <source>
        <dbReference type="SAM" id="MobiDB-lite"/>
    </source>
</evidence>
<reference evidence="2" key="1">
    <citation type="submission" date="2019-01" db="EMBL/GenBank/DDBJ databases">
        <title>Draft genome sequences of three monokaryotic isolates of the white-rot basidiomycete fungus Dichomitus squalens.</title>
        <authorList>
            <consortium name="DOE Joint Genome Institute"/>
            <person name="Lopez S.C."/>
            <person name="Andreopoulos B."/>
            <person name="Pangilinan J."/>
            <person name="Lipzen A."/>
            <person name="Riley R."/>
            <person name="Ahrendt S."/>
            <person name="Ng V."/>
            <person name="Barry K."/>
            <person name="Daum C."/>
            <person name="Grigoriev I.V."/>
            <person name="Hilden K.S."/>
            <person name="Makela M.R."/>
            <person name="de Vries R.P."/>
        </authorList>
    </citation>
    <scope>NUCLEOTIDE SEQUENCE [LARGE SCALE GENOMIC DNA]</scope>
    <source>
        <strain evidence="2">OM18370.1</strain>
    </source>
</reference>
<protein>
    <submittedName>
        <fullName evidence="2">Uncharacterized protein</fullName>
    </submittedName>
</protein>
<gene>
    <name evidence="2" type="ORF">BD311DRAFT_216944</name>
</gene>
<sequence>MSGKKKSANKRDTRKSDPSAGRKQYESHGRNYFSPPPGPLQQAPIVGVLQEGNFQPYQQAAEKPRRKASPNASKSRDKPSQSSTLVTSVSQGLALPEDAREPVNGSHGSPLVPPTGLAEAPPTTSLQPPVRSLTEWLELFPPPHTTATAPYVGMEPPLDNVAFPEPYFAMSSIPPSMTGPHTPFDPYAWFTDPPAPLQGAFEYNLFAGHQEMQGVPTYDDPGTRVAHSPAPPMYAYMQPQETHIVQHIVDTVVPTQRTAGPIRTRHGAVTPHDPRTVTVNGSGAQRPGPYDRTGHTNARGPRPTYTVPNVFNTASHPGVSDAIPFPVDPYGSDPFGSQPMSQSFPAMAWETDEAQFVNAYQFAAYDQSLAIFNGEASLPAHLASDNSGTISQPIAMNGEWDQHLSSLMPHPHYYTGPNRTHGAPSAC</sequence>